<evidence type="ECO:0000313" key="2">
    <source>
        <dbReference type="EMBL" id="PKR88296.1"/>
    </source>
</evidence>
<proteinExistence type="predicted"/>
<dbReference type="Proteomes" id="UP000233491">
    <property type="component" value="Unassembled WGS sequence"/>
</dbReference>
<gene>
    <name evidence="2" type="ORF">CXZ10_15860</name>
</gene>
<dbReference type="OrthoDB" id="9798430at2"/>
<evidence type="ECO:0000259" key="1">
    <source>
        <dbReference type="PROSITE" id="PS51819"/>
    </source>
</evidence>
<dbReference type="PANTHER" id="PTHR36503">
    <property type="entry name" value="BLR2520 PROTEIN"/>
    <property type="match status" value="1"/>
</dbReference>
<accession>A0A1I4VZ53</accession>
<dbReference type="PANTHER" id="PTHR36503:SF1">
    <property type="entry name" value="BLR2520 PROTEIN"/>
    <property type="match status" value="1"/>
</dbReference>
<dbReference type="EMBL" id="PJNW01000013">
    <property type="protein sequence ID" value="PKR88296.1"/>
    <property type="molecule type" value="Genomic_DNA"/>
</dbReference>
<evidence type="ECO:0000313" key="3">
    <source>
        <dbReference type="Proteomes" id="UP000233491"/>
    </source>
</evidence>
<reference evidence="2 3" key="1">
    <citation type="submission" date="2017-12" db="EMBL/GenBank/DDBJ databases">
        <title>Anaerobic carbon monoxide metabolism by Pleomorphomonas carboxyditropha sp. nov., a new mesophilic hydrogenogenic carboxidotroph.</title>
        <authorList>
            <person name="Esquivel-Elizondo S."/>
            <person name="Krajmalnik-Brown R."/>
        </authorList>
    </citation>
    <scope>NUCLEOTIDE SEQUENCE [LARGE SCALE GENOMIC DNA]</scope>
    <source>
        <strain evidence="2 3">R5-392</strain>
    </source>
</reference>
<dbReference type="Gene3D" id="3.10.180.10">
    <property type="entry name" value="2,3-Dihydroxybiphenyl 1,2-Dioxygenase, domain 1"/>
    <property type="match status" value="1"/>
</dbReference>
<feature type="domain" description="VOC" evidence="1">
    <location>
        <begin position="10"/>
        <end position="132"/>
    </location>
</feature>
<dbReference type="PROSITE" id="PS51819">
    <property type="entry name" value="VOC"/>
    <property type="match status" value="1"/>
</dbReference>
<dbReference type="Pfam" id="PF00903">
    <property type="entry name" value="Glyoxalase"/>
    <property type="match status" value="1"/>
</dbReference>
<dbReference type="AlphaFoldDB" id="A0A1I4VZ53"/>
<dbReference type="InterPro" id="IPR037523">
    <property type="entry name" value="VOC_core"/>
</dbReference>
<keyword evidence="3" id="KW-1185">Reference proteome</keyword>
<dbReference type="RefSeq" id="WP_101290363.1">
    <property type="nucleotide sequence ID" value="NZ_FOUQ01000014.1"/>
</dbReference>
<comment type="caution">
    <text evidence="2">The sequence shown here is derived from an EMBL/GenBank/DDBJ whole genome shotgun (WGS) entry which is preliminary data.</text>
</comment>
<name>A0A1I4VZ53_9HYPH</name>
<sequence>MADDQKHFRAVSSITFGVADLSRARTFYDALGFVADPASNDEYVIYTLENLKLSLFPRALLAKDAEVENDGHGFDGITFAHGYPSEAAVDAAMAHALAAGAVLRRPARTVFWGGYSGFVADPDGHLWELVYDPFR</sequence>
<dbReference type="InterPro" id="IPR029068">
    <property type="entry name" value="Glyas_Bleomycin-R_OHBP_Dase"/>
</dbReference>
<protein>
    <submittedName>
        <fullName evidence="2">Glyoxalase</fullName>
    </submittedName>
</protein>
<organism evidence="2 3">
    <name type="scientific">Pleomorphomonas diazotrophica</name>
    <dbReference type="NCBI Taxonomy" id="1166257"/>
    <lineage>
        <taxon>Bacteria</taxon>
        <taxon>Pseudomonadati</taxon>
        <taxon>Pseudomonadota</taxon>
        <taxon>Alphaproteobacteria</taxon>
        <taxon>Hyphomicrobiales</taxon>
        <taxon>Pleomorphomonadaceae</taxon>
        <taxon>Pleomorphomonas</taxon>
    </lineage>
</organism>
<dbReference type="SUPFAM" id="SSF54593">
    <property type="entry name" value="Glyoxalase/Bleomycin resistance protein/Dihydroxybiphenyl dioxygenase"/>
    <property type="match status" value="1"/>
</dbReference>
<dbReference type="InterPro" id="IPR004360">
    <property type="entry name" value="Glyas_Fos-R_dOase_dom"/>
</dbReference>